<evidence type="ECO:0000313" key="8">
    <source>
        <dbReference type="Proteomes" id="UP000594260"/>
    </source>
</evidence>
<dbReference type="Gene3D" id="1.10.1450.10">
    <property type="entry name" value="Tetraspanin"/>
    <property type="match status" value="1"/>
</dbReference>
<comment type="subcellular location">
    <subcellularLocation>
        <location evidence="1 6">Membrane</location>
        <topology evidence="1 6">Multi-pass membrane protein</topology>
    </subcellularLocation>
</comment>
<dbReference type="RefSeq" id="XP_022664317.1">
    <property type="nucleotide sequence ID" value="XM_022808582.1"/>
</dbReference>
<dbReference type="GO" id="GO:0005886">
    <property type="term" value="C:plasma membrane"/>
    <property type="evidence" value="ECO:0007669"/>
    <property type="project" value="TreeGrafter"/>
</dbReference>
<dbReference type="GeneID" id="111251705"/>
<feature type="transmembrane region" description="Helical" evidence="6">
    <location>
        <begin position="81"/>
        <end position="100"/>
    </location>
</feature>
<feature type="transmembrane region" description="Helical" evidence="6">
    <location>
        <begin position="12"/>
        <end position="36"/>
    </location>
</feature>
<keyword evidence="4 6" id="KW-1133">Transmembrane helix</keyword>
<dbReference type="EnsemblMetazoa" id="XM_022808582">
    <property type="protein sequence ID" value="XP_022664317"/>
    <property type="gene ID" value="LOC111251705"/>
</dbReference>
<dbReference type="PANTHER" id="PTHR19282">
    <property type="entry name" value="TETRASPANIN"/>
    <property type="match status" value="1"/>
</dbReference>
<sequence length="262" mass="29163">MSSKKKLLKLIVIFYSIVNIFVGFALVLLSVAFVSTGYTYLQPREKTALLYMLSFGTTVCGLFSSIAGILGFLGAVCRVPCLLALTAMLLLFPLAASIYISNKETDTLRMSVRDQISEIFLENYGIQEHITMTVDFIQSSLRCCGVDGPADWADALYNTGNVSRHVEADYLIPKSCCRFKKRCTFARNINIAKNFTPRKGIFREGCATLIDGHMQMVLEQAEIILLGDAAMDVFGILCIWLLFVVVRHDLAKEQSESPRTNV</sequence>
<dbReference type="PANTHER" id="PTHR19282:SF544">
    <property type="entry name" value="TETRASPANIN"/>
    <property type="match status" value="1"/>
</dbReference>
<comment type="similarity">
    <text evidence="2 6">Belongs to the tetraspanin (TM4SF) family.</text>
</comment>
<dbReference type="KEGG" id="vde:111251705"/>
<dbReference type="InterPro" id="IPR008952">
    <property type="entry name" value="Tetraspanin_EC2_sf"/>
</dbReference>
<keyword evidence="5 6" id="KW-0472">Membrane</keyword>
<reference evidence="7" key="1">
    <citation type="submission" date="2021-01" db="UniProtKB">
        <authorList>
            <consortium name="EnsemblMetazoa"/>
        </authorList>
    </citation>
    <scope>IDENTIFICATION</scope>
</reference>
<name>A0A7M7MHU7_VARDE</name>
<feature type="transmembrane region" description="Helical" evidence="6">
    <location>
        <begin position="48"/>
        <end position="74"/>
    </location>
</feature>
<organism evidence="7 8">
    <name type="scientific">Varroa destructor</name>
    <name type="common">Honeybee mite</name>
    <dbReference type="NCBI Taxonomy" id="109461"/>
    <lineage>
        <taxon>Eukaryota</taxon>
        <taxon>Metazoa</taxon>
        <taxon>Ecdysozoa</taxon>
        <taxon>Arthropoda</taxon>
        <taxon>Chelicerata</taxon>
        <taxon>Arachnida</taxon>
        <taxon>Acari</taxon>
        <taxon>Parasitiformes</taxon>
        <taxon>Mesostigmata</taxon>
        <taxon>Gamasina</taxon>
        <taxon>Dermanyssoidea</taxon>
        <taxon>Varroidae</taxon>
        <taxon>Varroa</taxon>
    </lineage>
</organism>
<evidence type="ECO:0000313" key="7">
    <source>
        <dbReference type="EnsemblMetazoa" id="XP_022664317"/>
    </source>
</evidence>
<dbReference type="InterPro" id="IPR000301">
    <property type="entry name" value="Tetraspanin_animals"/>
</dbReference>
<evidence type="ECO:0000256" key="6">
    <source>
        <dbReference type="RuleBase" id="RU361218"/>
    </source>
</evidence>
<keyword evidence="3 6" id="KW-0812">Transmembrane</keyword>
<proteinExistence type="inferred from homology"/>
<evidence type="ECO:0000256" key="4">
    <source>
        <dbReference type="ARBA" id="ARBA00022989"/>
    </source>
</evidence>
<dbReference type="Pfam" id="PF00335">
    <property type="entry name" value="Tetraspanin"/>
    <property type="match status" value="1"/>
</dbReference>
<evidence type="ECO:0000256" key="5">
    <source>
        <dbReference type="ARBA" id="ARBA00023136"/>
    </source>
</evidence>
<dbReference type="SUPFAM" id="SSF48652">
    <property type="entry name" value="Tetraspanin"/>
    <property type="match status" value="1"/>
</dbReference>
<dbReference type="AlphaFoldDB" id="A0A7M7MHU7"/>
<keyword evidence="8" id="KW-1185">Reference proteome</keyword>
<protein>
    <recommendedName>
        <fullName evidence="6">Tetraspanin</fullName>
    </recommendedName>
</protein>
<dbReference type="InterPro" id="IPR018499">
    <property type="entry name" value="Tetraspanin/Peripherin"/>
</dbReference>
<evidence type="ECO:0000256" key="3">
    <source>
        <dbReference type="ARBA" id="ARBA00022692"/>
    </source>
</evidence>
<dbReference type="InParanoid" id="A0A7M7MHU7"/>
<accession>A0A7M7MHU7</accession>
<feature type="transmembrane region" description="Helical" evidence="6">
    <location>
        <begin position="223"/>
        <end position="246"/>
    </location>
</feature>
<dbReference type="Proteomes" id="UP000594260">
    <property type="component" value="Unplaced"/>
</dbReference>
<evidence type="ECO:0000256" key="1">
    <source>
        <dbReference type="ARBA" id="ARBA00004141"/>
    </source>
</evidence>
<dbReference type="PIRSF" id="PIRSF002419">
    <property type="entry name" value="Tetraspanin"/>
    <property type="match status" value="1"/>
</dbReference>
<evidence type="ECO:0000256" key="2">
    <source>
        <dbReference type="ARBA" id="ARBA00006840"/>
    </source>
</evidence>